<organism evidence="3 4">
    <name type="scientific">Glycocaulis alkaliphilus</name>
    <dbReference type="NCBI Taxonomy" id="1434191"/>
    <lineage>
        <taxon>Bacteria</taxon>
        <taxon>Pseudomonadati</taxon>
        <taxon>Pseudomonadota</taxon>
        <taxon>Alphaproteobacteria</taxon>
        <taxon>Maricaulales</taxon>
        <taxon>Maricaulaceae</taxon>
        <taxon>Glycocaulis</taxon>
    </lineage>
</organism>
<evidence type="ECO:0000259" key="2">
    <source>
        <dbReference type="Pfam" id="PF13464"/>
    </source>
</evidence>
<dbReference type="Proteomes" id="UP000286954">
    <property type="component" value="Chromosome"/>
</dbReference>
<dbReference type="Pfam" id="PF13413">
    <property type="entry name" value="HTH_25"/>
    <property type="match status" value="1"/>
</dbReference>
<dbReference type="AlphaFoldDB" id="A0A3T0ECD2"/>
<dbReference type="PANTHER" id="PTHR34475:SF1">
    <property type="entry name" value="CYTOSKELETON PROTEIN RODZ"/>
    <property type="match status" value="1"/>
</dbReference>
<dbReference type="Pfam" id="PF13464">
    <property type="entry name" value="RodZ_C"/>
    <property type="match status" value="1"/>
</dbReference>
<dbReference type="KEGG" id="gak:X907_2426"/>
<sequence>MMQKLAGQVAGSQYVPMDAVFANAPVAPCGPASIGDILRQARLKHGWTLDSAAARTRIKRDYLEALEAMDPRGLPSRAYTIGYLRAYAGFLELNVTEMVEQFKLEVECDTGRAQPTAPRKKREFKLPKGVIGAVIILGSVLAATSWYGVHITRTGAFAEAPDAATLLATPRPVVESSRAPDPAQIWAGLPTAHAPEALVFTAISPVTLEVRDGSGRVLFAREMEAGASWRAPDEAGLEVSATDAGAVRVRSGAQDIGVLGNSGQILESLPMDNFVRNWRAARAEGTPVSGAGAGAGR</sequence>
<dbReference type="EMBL" id="CP018911">
    <property type="protein sequence ID" value="AZU04941.1"/>
    <property type="molecule type" value="Genomic_DNA"/>
</dbReference>
<name>A0A3T0ECD2_9PROT</name>
<feature type="transmembrane region" description="Helical" evidence="1">
    <location>
        <begin position="129"/>
        <end position="149"/>
    </location>
</feature>
<evidence type="ECO:0000256" key="1">
    <source>
        <dbReference type="SAM" id="Phobius"/>
    </source>
</evidence>
<keyword evidence="1" id="KW-0812">Transmembrane</keyword>
<protein>
    <recommendedName>
        <fullName evidence="2">Cytoskeleton protein RodZ-like C-terminal domain-containing protein</fullName>
    </recommendedName>
</protein>
<evidence type="ECO:0000313" key="3">
    <source>
        <dbReference type="EMBL" id="AZU04941.1"/>
    </source>
</evidence>
<keyword evidence="1" id="KW-0472">Membrane</keyword>
<dbReference type="Gene3D" id="1.10.260.40">
    <property type="entry name" value="lambda repressor-like DNA-binding domains"/>
    <property type="match status" value="1"/>
</dbReference>
<dbReference type="InterPro" id="IPR025194">
    <property type="entry name" value="RodZ-like_C"/>
</dbReference>
<dbReference type="GO" id="GO:0003677">
    <property type="term" value="F:DNA binding"/>
    <property type="evidence" value="ECO:0007669"/>
    <property type="project" value="InterPro"/>
</dbReference>
<feature type="domain" description="Cytoskeleton protein RodZ-like C-terminal" evidence="2">
    <location>
        <begin position="199"/>
        <end position="264"/>
    </location>
</feature>
<dbReference type="InterPro" id="IPR050400">
    <property type="entry name" value="Bact_Cytoskel_RodZ"/>
</dbReference>
<keyword evidence="1" id="KW-1133">Transmembrane helix</keyword>
<evidence type="ECO:0000313" key="4">
    <source>
        <dbReference type="Proteomes" id="UP000286954"/>
    </source>
</evidence>
<dbReference type="InterPro" id="IPR010982">
    <property type="entry name" value="Lambda_DNA-bd_dom_sf"/>
</dbReference>
<accession>A0A3T0ECD2</accession>
<keyword evidence="4" id="KW-1185">Reference proteome</keyword>
<dbReference type="CDD" id="cd00093">
    <property type="entry name" value="HTH_XRE"/>
    <property type="match status" value="1"/>
</dbReference>
<dbReference type="SUPFAM" id="SSF47413">
    <property type="entry name" value="lambda repressor-like DNA-binding domains"/>
    <property type="match status" value="1"/>
</dbReference>
<dbReference type="PANTHER" id="PTHR34475">
    <property type="match status" value="1"/>
</dbReference>
<reference evidence="3 4" key="1">
    <citation type="submission" date="2016-12" db="EMBL/GenBank/DDBJ databases">
        <title>The genome of dimorphic prosthecate Glycocaulis alkaliphilus 6b-8t, isolated from crude oil dictates its adaptability in petroleum environments.</title>
        <authorList>
            <person name="Wu X.-L."/>
            <person name="Geng S."/>
        </authorList>
    </citation>
    <scope>NUCLEOTIDE SEQUENCE [LARGE SCALE GENOMIC DNA]</scope>
    <source>
        <strain evidence="3 4">6B-8</strain>
    </source>
</reference>
<gene>
    <name evidence="3" type="ORF">X907_2426</name>
</gene>
<dbReference type="InterPro" id="IPR001387">
    <property type="entry name" value="Cro/C1-type_HTH"/>
</dbReference>
<proteinExistence type="predicted"/>